<feature type="region of interest" description="Disordered" evidence="3">
    <location>
        <begin position="35"/>
        <end position="182"/>
    </location>
</feature>
<dbReference type="PANTHER" id="PTHR10252:SF93">
    <property type="entry name" value="DNA POLYMERASE II SUBUNIT B3-1"/>
    <property type="match status" value="1"/>
</dbReference>
<feature type="compositionally biased region" description="Polar residues" evidence="3">
    <location>
        <begin position="48"/>
        <end position="62"/>
    </location>
</feature>
<accession>A0A4Y1RKS2</accession>
<dbReference type="SUPFAM" id="SSF47113">
    <property type="entry name" value="Histone-fold"/>
    <property type="match status" value="1"/>
</dbReference>
<evidence type="ECO:0000259" key="4">
    <source>
        <dbReference type="Pfam" id="PF00808"/>
    </source>
</evidence>
<dbReference type="InterPro" id="IPR050568">
    <property type="entry name" value="Transcr_DNA_Rep_Reg"/>
</dbReference>
<dbReference type="GO" id="GO:0005634">
    <property type="term" value="C:nucleus"/>
    <property type="evidence" value="ECO:0007669"/>
    <property type="project" value="UniProtKB-SubCell"/>
</dbReference>
<feature type="compositionally biased region" description="Polar residues" evidence="3">
    <location>
        <begin position="144"/>
        <end position="155"/>
    </location>
</feature>
<feature type="compositionally biased region" description="Polar residues" evidence="3">
    <location>
        <begin position="114"/>
        <end position="125"/>
    </location>
</feature>
<dbReference type="GO" id="GO:0046982">
    <property type="term" value="F:protein heterodimerization activity"/>
    <property type="evidence" value="ECO:0007669"/>
    <property type="project" value="InterPro"/>
</dbReference>
<dbReference type="EMBL" id="AP019302">
    <property type="protein sequence ID" value="BBH04950.1"/>
    <property type="molecule type" value="Genomic_DNA"/>
</dbReference>
<dbReference type="InterPro" id="IPR003958">
    <property type="entry name" value="CBFA_NFYB_domain"/>
</dbReference>
<proteinExistence type="predicted"/>
<dbReference type="Pfam" id="PF00808">
    <property type="entry name" value="CBFD_NFYB_HMF"/>
    <property type="match status" value="1"/>
</dbReference>
<evidence type="ECO:0000313" key="5">
    <source>
        <dbReference type="EMBL" id="BBH04950.1"/>
    </source>
</evidence>
<dbReference type="AlphaFoldDB" id="A0A4Y1RKS2"/>
<keyword evidence="2" id="KW-0539">Nucleus</keyword>
<dbReference type="FunFam" id="1.10.20.10:FF:000109">
    <property type="entry name" value="Nuclear factor Y subunit C10"/>
    <property type="match status" value="1"/>
</dbReference>
<evidence type="ECO:0000256" key="2">
    <source>
        <dbReference type="ARBA" id="ARBA00023242"/>
    </source>
</evidence>
<feature type="domain" description="Transcription factor CBF/NF-Y/archaeal histone" evidence="4">
    <location>
        <begin position="184"/>
        <end position="247"/>
    </location>
</feature>
<dbReference type="Gene3D" id="1.10.20.10">
    <property type="entry name" value="Histone, subunit A"/>
    <property type="match status" value="1"/>
</dbReference>
<gene>
    <name evidence="5" type="ORF">Prudu_016212</name>
</gene>
<comment type="subcellular location">
    <subcellularLocation>
        <location evidence="1">Nucleus</location>
    </subcellularLocation>
</comment>
<dbReference type="GO" id="GO:0000976">
    <property type="term" value="F:transcription cis-regulatory region binding"/>
    <property type="evidence" value="ECO:0007669"/>
    <property type="project" value="TreeGrafter"/>
</dbReference>
<organism evidence="5">
    <name type="scientific">Prunus dulcis</name>
    <name type="common">Almond</name>
    <name type="synonym">Amygdalus dulcis</name>
    <dbReference type="NCBI Taxonomy" id="3755"/>
    <lineage>
        <taxon>Eukaryota</taxon>
        <taxon>Viridiplantae</taxon>
        <taxon>Streptophyta</taxon>
        <taxon>Embryophyta</taxon>
        <taxon>Tracheophyta</taxon>
        <taxon>Spermatophyta</taxon>
        <taxon>Magnoliopsida</taxon>
        <taxon>eudicotyledons</taxon>
        <taxon>Gunneridae</taxon>
        <taxon>Pentapetalae</taxon>
        <taxon>rosids</taxon>
        <taxon>fabids</taxon>
        <taxon>Rosales</taxon>
        <taxon>Rosaceae</taxon>
        <taxon>Amygdaloideae</taxon>
        <taxon>Amygdaleae</taxon>
        <taxon>Prunus</taxon>
    </lineage>
</organism>
<reference evidence="5" key="1">
    <citation type="journal article" date="2019" name="Science">
        <title>Mutation of a bHLH transcription factor allowed almond domestication.</title>
        <authorList>
            <person name="Sanchez-Perez R."/>
            <person name="Pavan S."/>
            <person name="Mazzeo R."/>
            <person name="Moldovan C."/>
            <person name="Aiese Cigliano R."/>
            <person name="Del Cueto J."/>
            <person name="Ricciardi F."/>
            <person name="Lotti C."/>
            <person name="Ricciardi L."/>
            <person name="Dicenta F."/>
            <person name="Lopez-Marques R.L."/>
            <person name="Lindberg Moller B."/>
        </authorList>
    </citation>
    <scope>NUCLEOTIDE SEQUENCE</scope>
</reference>
<evidence type="ECO:0000256" key="1">
    <source>
        <dbReference type="ARBA" id="ARBA00004123"/>
    </source>
</evidence>
<dbReference type="InterPro" id="IPR009072">
    <property type="entry name" value="Histone-fold"/>
</dbReference>
<protein>
    <submittedName>
        <fullName evidence="5">Nuclear factor Y, subunit C10</fullName>
    </submittedName>
</protein>
<dbReference type="PANTHER" id="PTHR10252">
    <property type="entry name" value="HISTONE-LIKE TRANSCRIPTION FACTOR CCAAT-RELATED"/>
    <property type="match status" value="1"/>
</dbReference>
<evidence type="ECO:0000256" key="3">
    <source>
        <dbReference type="SAM" id="MobiDB-lite"/>
    </source>
</evidence>
<sequence length="281" mass="31808">MGCAKNKTHRIGLCTYLTFLSLRDRENRFFSQITTKAPKQNPFPAQDFIQNTCSRGSSQTMATPGKATTPKKSKETKKPSSKAITPKKTQETKKPSIKKTTETKKPGTKKTISDKNQTSNGNVSDSDVEVIPSSSSESLKDTKQNGGKITKTPTPKSKQSNKKRKQKQEEEEEVEEKEEVKSYTFPMERVKRIIRSEDSEMRISHDAVFLVNKATEKFLQKFCEDAHACCVKDRKKSLAYKHLSTVVSKRKRYDFLSDYVPEKVKAEDALAKRKLAEAKAD</sequence>
<name>A0A4Y1RKS2_PRUDU</name>
<dbReference type="GO" id="GO:0006355">
    <property type="term" value="P:regulation of DNA-templated transcription"/>
    <property type="evidence" value="ECO:0007669"/>
    <property type="project" value="TreeGrafter"/>
</dbReference>
<feature type="compositionally biased region" description="Basic and acidic residues" evidence="3">
    <location>
        <begin position="88"/>
        <end position="105"/>
    </location>
</feature>